<feature type="coiled-coil region" evidence="1">
    <location>
        <begin position="128"/>
        <end position="158"/>
    </location>
</feature>
<feature type="compositionally biased region" description="Acidic residues" evidence="2">
    <location>
        <begin position="45"/>
        <end position="56"/>
    </location>
</feature>
<keyword evidence="1" id="KW-0175">Coiled coil</keyword>
<dbReference type="Proteomes" id="UP000676506">
    <property type="component" value="Chromosome 2"/>
</dbReference>
<keyword evidence="5" id="KW-1185">Reference proteome</keyword>
<accession>A0ABX8BCX5</accession>
<protein>
    <recommendedName>
        <fullName evidence="6">Outer membrane lipoprotein BamD-like domain-containing protein</fullName>
    </recommendedName>
</protein>
<reference evidence="4 5" key="1">
    <citation type="submission" date="2021-03" db="EMBL/GenBank/DDBJ databases">
        <title>Genomic and phenotypic characterization of Chloracidobacterium isolates provides evidence for multiple species.</title>
        <authorList>
            <person name="Saini M.K."/>
            <person name="Costas A.M.G."/>
            <person name="Tank M."/>
            <person name="Bryant D.A."/>
        </authorList>
    </citation>
    <scope>NUCLEOTIDE SEQUENCE [LARGE SCALE GENOMIC DNA]</scope>
    <source>
        <strain evidence="4 5">BV2-C</strain>
    </source>
</reference>
<evidence type="ECO:0000313" key="5">
    <source>
        <dbReference type="Proteomes" id="UP000676506"/>
    </source>
</evidence>
<feature type="compositionally biased region" description="Basic and acidic residues" evidence="2">
    <location>
        <begin position="57"/>
        <end position="67"/>
    </location>
</feature>
<dbReference type="EMBL" id="CP072649">
    <property type="protein sequence ID" value="QUW04546.1"/>
    <property type="molecule type" value="Genomic_DNA"/>
</dbReference>
<feature type="chain" id="PRO_5047034808" description="Outer membrane lipoprotein BamD-like domain-containing protein" evidence="3">
    <location>
        <begin position="22"/>
        <end position="197"/>
    </location>
</feature>
<gene>
    <name evidence="4" type="ORF">J8C06_12235</name>
</gene>
<proteinExistence type="predicted"/>
<evidence type="ECO:0000256" key="2">
    <source>
        <dbReference type="SAM" id="MobiDB-lite"/>
    </source>
</evidence>
<evidence type="ECO:0000256" key="3">
    <source>
        <dbReference type="SAM" id="SignalP"/>
    </source>
</evidence>
<name>A0ABX8BCX5_9BACT</name>
<sequence length="197" mass="22670">MLRTVLMLCAWLSLCAGQASALTMARAGQSPQKPKATSDPVVPDEAGDQSEDQAEADDPRRFGTRDPLLEKRARKNIEVAEFYARQKNFRASINRLVEIYEVYPQFTRFDRILFLLGKYHLGQRRLCEDESKRLLKQNQAEAAQLKSEEARTNDAEARRYFSELIERFPESDLVKDARKELDRLPSLSMTDEKRSPS</sequence>
<feature type="region of interest" description="Disordered" evidence="2">
    <location>
        <begin position="27"/>
        <end position="67"/>
    </location>
</feature>
<dbReference type="InterPro" id="IPR011990">
    <property type="entry name" value="TPR-like_helical_dom_sf"/>
</dbReference>
<dbReference type="Gene3D" id="1.25.40.10">
    <property type="entry name" value="Tetratricopeptide repeat domain"/>
    <property type="match status" value="1"/>
</dbReference>
<evidence type="ECO:0000256" key="1">
    <source>
        <dbReference type="SAM" id="Coils"/>
    </source>
</evidence>
<dbReference type="RefSeq" id="WP_211430435.1">
    <property type="nucleotide sequence ID" value="NZ_CP072649.1"/>
</dbReference>
<feature type="signal peptide" evidence="3">
    <location>
        <begin position="1"/>
        <end position="21"/>
    </location>
</feature>
<evidence type="ECO:0000313" key="4">
    <source>
        <dbReference type="EMBL" id="QUW04546.1"/>
    </source>
</evidence>
<keyword evidence="3" id="KW-0732">Signal</keyword>
<organism evidence="4 5">
    <name type="scientific">Chloracidobacterium validum</name>
    <dbReference type="NCBI Taxonomy" id="2821543"/>
    <lineage>
        <taxon>Bacteria</taxon>
        <taxon>Pseudomonadati</taxon>
        <taxon>Acidobacteriota</taxon>
        <taxon>Terriglobia</taxon>
        <taxon>Terriglobales</taxon>
        <taxon>Acidobacteriaceae</taxon>
        <taxon>Chloracidobacterium</taxon>
    </lineage>
</organism>
<evidence type="ECO:0008006" key="6">
    <source>
        <dbReference type="Google" id="ProtNLM"/>
    </source>
</evidence>